<keyword evidence="3" id="KW-1185">Reference proteome</keyword>
<protein>
    <submittedName>
        <fullName evidence="2">Uncharacterized protein</fullName>
    </submittedName>
</protein>
<dbReference type="Proteomes" id="UP000216035">
    <property type="component" value="Unassembled WGS sequence"/>
</dbReference>
<organism evidence="2 3">
    <name type="scientific">Flavobacterium aurantiibacter</name>
    <dbReference type="NCBI Taxonomy" id="2023067"/>
    <lineage>
        <taxon>Bacteria</taxon>
        <taxon>Pseudomonadati</taxon>
        <taxon>Bacteroidota</taxon>
        <taxon>Flavobacteriia</taxon>
        <taxon>Flavobacteriales</taxon>
        <taxon>Flavobacteriaceae</taxon>
        <taxon>Flavobacterium</taxon>
    </lineage>
</organism>
<feature type="transmembrane region" description="Helical" evidence="1">
    <location>
        <begin position="28"/>
        <end position="46"/>
    </location>
</feature>
<dbReference type="EMBL" id="NOXX01000204">
    <property type="protein sequence ID" value="OYQ43446.1"/>
    <property type="molecule type" value="Genomic_DNA"/>
</dbReference>
<accession>A0A255ZPR1</accession>
<sequence length="64" mass="6909">MLLILGGPAANVRWKLLAAVRPFATRCFAFAAVALVLVASAVATALRQRYAKARTRFPLLSLPQ</sequence>
<gene>
    <name evidence="2" type="ORF">CHX27_10235</name>
</gene>
<comment type="caution">
    <text evidence="2">The sequence shown here is derived from an EMBL/GenBank/DDBJ whole genome shotgun (WGS) entry which is preliminary data.</text>
</comment>
<name>A0A255ZPR1_9FLAO</name>
<proteinExistence type="predicted"/>
<evidence type="ECO:0000256" key="1">
    <source>
        <dbReference type="SAM" id="Phobius"/>
    </source>
</evidence>
<keyword evidence="1" id="KW-0812">Transmembrane</keyword>
<reference evidence="2 3" key="1">
    <citation type="submission" date="2017-07" db="EMBL/GenBank/DDBJ databases">
        <title>Flavobacterium cyanobacteriorum sp. nov., isolated from cyanobacterial aggregates in a eutrophic lake.</title>
        <authorList>
            <person name="Cai H."/>
        </authorList>
    </citation>
    <scope>NUCLEOTIDE SEQUENCE [LARGE SCALE GENOMIC DNA]</scope>
    <source>
        <strain evidence="2 3">TH167</strain>
    </source>
</reference>
<dbReference type="AlphaFoldDB" id="A0A255ZPR1"/>
<evidence type="ECO:0000313" key="3">
    <source>
        <dbReference type="Proteomes" id="UP000216035"/>
    </source>
</evidence>
<keyword evidence="1" id="KW-0472">Membrane</keyword>
<keyword evidence="1" id="KW-1133">Transmembrane helix</keyword>
<evidence type="ECO:0000313" key="2">
    <source>
        <dbReference type="EMBL" id="OYQ43446.1"/>
    </source>
</evidence>